<evidence type="ECO:0000256" key="1">
    <source>
        <dbReference type="ARBA" id="ARBA00001585"/>
    </source>
</evidence>
<gene>
    <name evidence="13" type="ORF">E4L96_10340</name>
</gene>
<dbReference type="InterPro" id="IPR002410">
    <property type="entry name" value="Peptidase_S33"/>
</dbReference>
<dbReference type="Pfam" id="PF00561">
    <property type="entry name" value="Abhydrolase_1"/>
    <property type="match status" value="1"/>
</dbReference>
<evidence type="ECO:0000256" key="6">
    <source>
        <dbReference type="ARBA" id="ARBA00022438"/>
    </source>
</evidence>
<sequence length="345" mass="36999">MKPLFAALACSAALAAHAQDLPASFACPAGGAPVHEAGYVPIGGLPQWVTIDGADCRKPIVLVVHGGPGNANSPFASALFGPWYGEFTVVQWDQRGAGMTFVKNPPKESDRLSIPQLTQDGIDVATFATKRLGQPKAILMGASWGSVLAVHMAIAKPGLFSAYIGTAQLVSRAADGKAMYEMALARATALGDQKGLEVVRQYGAPPWTNPRAFGALRRVTRQYEKAATVPPPAGWWQLGEHYKAHEAAFEAADDWSYLQAVGMHGDGILEPVDLPKQLGTRFAIPVYLIQGTEDFVTPQSVTISYFNAITAPHKELHILARTGHDPNPPMVQQQYELLKRIAAGR</sequence>
<evidence type="ECO:0000256" key="9">
    <source>
        <dbReference type="ARBA" id="ARBA00022801"/>
    </source>
</evidence>
<dbReference type="EMBL" id="SPVF01000131">
    <property type="protein sequence ID" value="TFW20483.1"/>
    <property type="molecule type" value="Genomic_DNA"/>
</dbReference>
<dbReference type="GO" id="GO:0005737">
    <property type="term" value="C:cytoplasm"/>
    <property type="evidence" value="ECO:0007669"/>
    <property type="project" value="UniProtKB-SubCell"/>
</dbReference>
<dbReference type="RefSeq" id="WP_135207141.1">
    <property type="nucleotide sequence ID" value="NZ_SPVF01000131.1"/>
</dbReference>
<organism evidence="13 14">
    <name type="scientific">Zemynaea arenosa</name>
    <dbReference type="NCBI Taxonomy" id="2561931"/>
    <lineage>
        <taxon>Bacteria</taxon>
        <taxon>Pseudomonadati</taxon>
        <taxon>Pseudomonadota</taxon>
        <taxon>Betaproteobacteria</taxon>
        <taxon>Burkholderiales</taxon>
        <taxon>Oxalobacteraceae</taxon>
        <taxon>Telluria group</taxon>
        <taxon>Zemynaea</taxon>
    </lineage>
</organism>
<keyword evidence="14" id="KW-1185">Reference proteome</keyword>
<dbReference type="Proteomes" id="UP000298438">
    <property type="component" value="Unassembled WGS sequence"/>
</dbReference>
<dbReference type="InterPro" id="IPR005944">
    <property type="entry name" value="Pro_iminopeptidase"/>
</dbReference>
<dbReference type="PANTHER" id="PTHR43722">
    <property type="entry name" value="PROLINE IMINOPEPTIDASE"/>
    <property type="match status" value="1"/>
</dbReference>
<evidence type="ECO:0000256" key="5">
    <source>
        <dbReference type="ARBA" id="ARBA00021843"/>
    </source>
</evidence>
<evidence type="ECO:0000256" key="7">
    <source>
        <dbReference type="ARBA" id="ARBA00022490"/>
    </source>
</evidence>
<dbReference type="GO" id="GO:0004177">
    <property type="term" value="F:aminopeptidase activity"/>
    <property type="evidence" value="ECO:0007669"/>
    <property type="project" value="UniProtKB-KW"/>
</dbReference>
<keyword evidence="7" id="KW-0963">Cytoplasm</keyword>
<comment type="catalytic activity">
    <reaction evidence="1">
        <text>Release of N-terminal proline from a peptide.</text>
        <dbReference type="EC" id="3.4.11.5"/>
    </reaction>
</comment>
<dbReference type="PRINTS" id="PR00793">
    <property type="entry name" value="PROAMNOPTASE"/>
</dbReference>
<dbReference type="InterPro" id="IPR000073">
    <property type="entry name" value="AB_hydrolase_1"/>
</dbReference>
<name>A0A4Y9SCZ9_9BURK</name>
<evidence type="ECO:0000256" key="3">
    <source>
        <dbReference type="ARBA" id="ARBA00010088"/>
    </source>
</evidence>
<dbReference type="AlphaFoldDB" id="A0A4Y9SCZ9"/>
<feature type="chain" id="PRO_5021320487" description="Proline iminopeptidase" evidence="11">
    <location>
        <begin position="19"/>
        <end position="345"/>
    </location>
</feature>
<evidence type="ECO:0000256" key="11">
    <source>
        <dbReference type="SAM" id="SignalP"/>
    </source>
</evidence>
<dbReference type="Gene3D" id="3.40.50.1820">
    <property type="entry name" value="alpha/beta hydrolase"/>
    <property type="match status" value="1"/>
</dbReference>
<comment type="caution">
    <text evidence="13">The sequence shown here is derived from an EMBL/GenBank/DDBJ whole genome shotgun (WGS) entry which is preliminary data.</text>
</comment>
<proteinExistence type="inferred from homology"/>
<evidence type="ECO:0000259" key="12">
    <source>
        <dbReference type="Pfam" id="PF00561"/>
    </source>
</evidence>
<keyword evidence="11" id="KW-0732">Signal</keyword>
<dbReference type="OrthoDB" id="9796770at2"/>
<dbReference type="GO" id="GO:0006508">
    <property type="term" value="P:proteolysis"/>
    <property type="evidence" value="ECO:0007669"/>
    <property type="project" value="UniProtKB-KW"/>
</dbReference>
<evidence type="ECO:0000313" key="13">
    <source>
        <dbReference type="EMBL" id="TFW20483.1"/>
    </source>
</evidence>
<feature type="signal peptide" evidence="11">
    <location>
        <begin position="1"/>
        <end position="18"/>
    </location>
</feature>
<keyword evidence="8" id="KW-0645">Protease</keyword>
<dbReference type="EC" id="3.4.11.5" evidence="4"/>
<keyword evidence="9 13" id="KW-0378">Hydrolase</keyword>
<dbReference type="InterPro" id="IPR029058">
    <property type="entry name" value="AB_hydrolase_fold"/>
</dbReference>
<dbReference type="SUPFAM" id="SSF53474">
    <property type="entry name" value="alpha/beta-Hydrolases"/>
    <property type="match status" value="1"/>
</dbReference>
<keyword evidence="6" id="KW-0031">Aminopeptidase</keyword>
<protein>
    <recommendedName>
        <fullName evidence="5">Proline iminopeptidase</fullName>
        <ecNumber evidence="4">3.4.11.5</ecNumber>
    </recommendedName>
    <alternativeName>
        <fullName evidence="10">Prolyl aminopeptidase</fullName>
    </alternativeName>
</protein>
<reference evidence="13 14" key="1">
    <citation type="submission" date="2019-03" db="EMBL/GenBank/DDBJ databases">
        <title>Draft Genome Sequence of Massilia arenosa sp. nov., a Novel Massilia Species Isolated from a Sandy-loam Maize Soil.</title>
        <authorList>
            <person name="Raths R."/>
            <person name="Peta V."/>
            <person name="Bucking H."/>
        </authorList>
    </citation>
    <scope>NUCLEOTIDE SEQUENCE [LARGE SCALE GENOMIC DNA]</scope>
    <source>
        <strain evidence="13 14">MC02</strain>
    </source>
</reference>
<feature type="domain" description="AB hydrolase-1" evidence="12">
    <location>
        <begin position="59"/>
        <end position="325"/>
    </location>
</feature>
<comment type="similarity">
    <text evidence="3">Belongs to the peptidase S33 family.</text>
</comment>
<evidence type="ECO:0000256" key="2">
    <source>
        <dbReference type="ARBA" id="ARBA00004496"/>
    </source>
</evidence>
<dbReference type="PANTHER" id="PTHR43722:SF1">
    <property type="entry name" value="PROLINE IMINOPEPTIDASE"/>
    <property type="match status" value="1"/>
</dbReference>
<evidence type="ECO:0000256" key="4">
    <source>
        <dbReference type="ARBA" id="ARBA00012568"/>
    </source>
</evidence>
<evidence type="ECO:0000313" key="14">
    <source>
        <dbReference type="Proteomes" id="UP000298438"/>
    </source>
</evidence>
<accession>A0A4Y9SCZ9</accession>
<evidence type="ECO:0000256" key="8">
    <source>
        <dbReference type="ARBA" id="ARBA00022670"/>
    </source>
</evidence>
<comment type="subcellular location">
    <subcellularLocation>
        <location evidence="2">Cytoplasm</location>
    </subcellularLocation>
</comment>
<evidence type="ECO:0000256" key="10">
    <source>
        <dbReference type="ARBA" id="ARBA00029605"/>
    </source>
</evidence>